<dbReference type="Proteomes" id="UP000187608">
    <property type="component" value="Unassembled WGS sequence"/>
</dbReference>
<protein>
    <submittedName>
        <fullName evidence="1">Uncharacterized protein</fullName>
    </submittedName>
</protein>
<dbReference type="OrthoDB" id="2899799at2"/>
<evidence type="ECO:0000313" key="1">
    <source>
        <dbReference type="EMBL" id="SIS45793.1"/>
    </source>
</evidence>
<keyword evidence="2" id="KW-1185">Reference proteome</keyword>
<dbReference type="AlphaFoldDB" id="A0A1N7J8X3"/>
<dbReference type="EMBL" id="FTOC01000004">
    <property type="protein sequence ID" value="SIS45793.1"/>
    <property type="molecule type" value="Genomic_DNA"/>
</dbReference>
<sequence>MENEAKLLHHFKDVKEFETEGLQNNGIAFPELEQVLKDYILSQQKETLFFKECLVQLKQRSDGDVRTVKITYQDDDMNSDIRLWGARNEDTGEVLTMSVDAVNLVTEEVVYERQLI</sequence>
<evidence type="ECO:0000313" key="2">
    <source>
        <dbReference type="Proteomes" id="UP000187608"/>
    </source>
</evidence>
<reference evidence="2" key="1">
    <citation type="submission" date="2017-01" db="EMBL/GenBank/DDBJ databases">
        <authorList>
            <person name="Varghese N."/>
            <person name="Submissions S."/>
        </authorList>
    </citation>
    <scope>NUCLEOTIDE SEQUENCE [LARGE SCALE GENOMIC DNA]</scope>
    <source>
        <strain evidence="2">DSM 23127</strain>
    </source>
</reference>
<organism evidence="1 2">
    <name type="scientific">Salimicrobium flavidum</name>
    <dbReference type="NCBI Taxonomy" id="570947"/>
    <lineage>
        <taxon>Bacteria</taxon>
        <taxon>Bacillati</taxon>
        <taxon>Bacillota</taxon>
        <taxon>Bacilli</taxon>
        <taxon>Bacillales</taxon>
        <taxon>Bacillaceae</taxon>
        <taxon>Salimicrobium</taxon>
    </lineage>
</organism>
<accession>A0A1N7J8X3</accession>
<gene>
    <name evidence="1" type="ORF">SAMN05421687_104171</name>
</gene>
<proteinExistence type="predicted"/>
<name>A0A1N7J8X3_9BACI</name>
<dbReference type="RefSeq" id="WP_076558355.1">
    <property type="nucleotide sequence ID" value="NZ_FTOC01000004.1"/>
</dbReference>